<dbReference type="AlphaFoldDB" id="A0A1S0UDC4"/>
<keyword evidence="2" id="KW-0808">Transferase</keyword>
<dbReference type="PANTHER" id="PTHR22589:SF14">
    <property type="entry name" value="CHOLINE O-ACETYLTRANSFERASE"/>
    <property type="match status" value="1"/>
</dbReference>
<dbReference type="GO" id="GO:0043005">
    <property type="term" value="C:neuron projection"/>
    <property type="evidence" value="ECO:0007669"/>
    <property type="project" value="TreeGrafter"/>
</dbReference>
<evidence type="ECO:0000313" key="5">
    <source>
        <dbReference type="EMBL" id="EJD73589.1"/>
    </source>
</evidence>
<dbReference type="OrthoDB" id="240216at2759"/>
<dbReference type="InParanoid" id="A0A1S0UDC4"/>
<organism evidence="5">
    <name type="scientific">Loa loa</name>
    <name type="common">Eye worm</name>
    <name type="synonym">Filaria loa</name>
    <dbReference type="NCBI Taxonomy" id="7209"/>
    <lineage>
        <taxon>Eukaryota</taxon>
        <taxon>Metazoa</taxon>
        <taxon>Ecdysozoa</taxon>
        <taxon>Nematoda</taxon>
        <taxon>Chromadorea</taxon>
        <taxon>Rhabditida</taxon>
        <taxon>Spirurina</taxon>
        <taxon>Spiruromorpha</taxon>
        <taxon>Filarioidea</taxon>
        <taxon>Onchocercidae</taxon>
        <taxon>Loa</taxon>
    </lineage>
</organism>
<feature type="non-terminal residue" evidence="5">
    <location>
        <position position="1"/>
    </location>
</feature>
<dbReference type="EMBL" id="JH712894">
    <property type="protein sequence ID" value="EJD73589.1"/>
    <property type="molecule type" value="Genomic_DNA"/>
</dbReference>
<evidence type="ECO:0000259" key="4">
    <source>
        <dbReference type="Pfam" id="PF00755"/>
    </source>
</evidence>
<dbReference type="GeneID" id="9949602"/>
<dbReference type="GO" id="GO:0006635">
    <property type="term" value="P:fatty acid beta-oxidation"/>
    <property type="evidence" value="ECO:0007669"/>
    <property type="project" value="UniProtKB-UniPathway"/>
</dbReference>
<dbReference type="GO" id="GO:0045202">
    <property type="term" value="C:synapse"/>
    <property type="evidence" value="ECO:0007669"/>
    <property type="project" value="GOC"/>
</dbReference>
<dbReference type="SUPFAM" id="SSF52777">
    <property type="entry name" value="CoA-dependent acyltransferases"/>
    <property type="match status" value="1"/>
</dbReference>
<dbReference type="KEGG" id="loa:LOAG_18994"/>
<gene>
    <name evidence="5" type="ORF">LOAG_18994</name>
</gene>
<evidence type="ECO:0000256" key="1">
    <source>
        <dbReference type="ARBA" id="ARBA00005005"/>
    </source>
</evidence>
<dbReference type="PANTHER" id="PTHR22589">
    <property type="entry name" value="CARNITINE O-ACYLTRANSFERASE"/>
    <property type="match status" value="1"/>
</dbReference>
<dbReference type="GO" id="GO:0005737">
    <property type="term" value="C:cytoplasm"/>
    <property type="evidence" value="ECO:0007669"/>
    <property type="project" value="TreeGrafter"/>
</dbReference>
<evidence type="ECO:0000256" key="2">
    <source>
        <dbReference type="ARBA" id="ARBA00023315"/>
    </source>
</evidence>
<accession>A0A1S0UDC4</accession>
<dbReference type="Gene3D" id="1.10.275.20">
    <property type="entry name" value="Choline/Carnitine o-acyltransferase"/>
    <property type="match status" value="1"/>
</dbReference>
<reference evidence="5" key="1">
    <citation type="submission" date="2012-04" db="EMBL/GenBank/DDBJ databases">
        <title>The Genome Sequence of Loa loa.</title>
        <authorList>
            <consortium name="The Broad Institute Genome Sequencing Platform"/>
            <consortium name="Broad Institute Genome Sequencing Center for Infectious Disease"/>
            <person name="Nutman T.B."/>
            <person name="Fink D.L."/>
            <person name="Russ C."/>
            <person name="Young S."/>
            <person name="Zeng Q."/>
            <person name="Gargeya S."/>
            <person name="Alvarado L."/>
            <person name="Berlin A."/>
            <person name="Chapman S.B."/>
            <person name="Chen Z."/>
            <person name="Freedman E."/>
            <person name="Gellesch M."/>
            <person name="Goldberg J."/>
            <person name="Griggs A."/>
            <person name="Gujja S."/>
            <person name="Heilman E.R."/>
            <person name="Heiman D."/>
            <person name="Howarth C."/>
            <person name="Mehta T."/>
            <person name="Neiman D."/>
            <person name="Pearson M."/>
            <person name="Roberts A."/>
            <person name="Saif S."/>
            <person name="Shea T."/>
            <person name="Shenoy N."/>
            <person name="Sisk P."/>
            <person name="Stolte C."/>
            <person name="Sykes S."/>
            <person name="White J."/>
            <person name="Yandava C."/>
            <person name="Haas B."/>
            <person name="Henn M.R."/>
            <person name="Nusbaum C."/>
            <person name="Birren B."/>
        </authorList>
    </citation>
    <scope>NUCLEOTIDE SEQUENCE [LARGE SCALE GENOMIC DNA]</scope>
</reference>
<comment type="catalytic activity">
    <reaction evidence="3">
        <text>4,8-dimethylnonanoyl-CoA + (R)-carnitine = O-4,8-dimethylnonanoyl-(R)-carnitine + CoA</text>
        <dbReference type="Rhea" id="RHEA:44860"/>
        <dbReference type="ChEBI" id="CHEBI:16347"/>
        <dbReference type="ChEBI" id="CHEBI:57287"/>
        <dbReference type="ChEBI" id="CHEBI:77061"/>
        <dbReference type="ChEBI" id="CHEBI:84654"/>
    </reaction>
</comment>
<comment type="pathway">
    <text evidence="1">Lipid metabolism; fatty acid beta-oxidation.</text>
</comment>
<dbReference type="CTD" id="9949602"/>
<name>A0A1S0UDC4_LOALO</name>
<dbReference type="InterPro" id="IPR042572">
    <property type="entry name" value="Carn_acyl_trans_N"/>
</dbReference>
<proteinExistence type="predicted"/>
<keyword evidence="2" id="KW-0012">Acyltransferase</keyword>
<dbReference type="Pfam" id="PF00755">
    <property type="entry name" value="Carn_acyltransf"/>
    <property type="match status" value="1"/>
</dbReference>
<dbReference type="UniPathway" id="UPA00659"/>
<dbReference type="InterPro" id="IPR000542">
    <property type="entry name" value="Carn_acyl_trans"/>
</dbReference>
<dbReference type="GO" id="GO:0004102">
    <property type="term" value="F:choline O-acetyltransferase activity"/>
    <property type="evidence" value="ECO:0007669"/>
    <property type="project" value="TreeGrafter"/>
</dbReference>
<dbReference type="InterPro" id="IPR039551">
    <property type="entry name" value="Cho/carn_acyl_trans"/>
</dbReference>
<dbReference type="GO" id="GO:0008292">
    <property type="term" value="P:acetylcholine biosynthetic process"/>
    <property type="evidence" value="ECO:0007669"/>
    <property type="project" value="TreeGrafter"/>
</dbReference>
<dbReference type="GO" id="GO:0007274">
    <property type="term" value="P:neuromuscular synaptic transmission"/>
    <property type="evidence" value="ECO:0007669"/>
    <property type="project" value="TreeGrafter"/>
</dbReference>
<feature type="domain" description="Choline/carnitine acyltransferase" evidence="4">
    <location>
        <begin position="27"/>
        <end position="147"/>
    </location>
</feature>
<evidence type="ECO:0000256" key="3">
    <source>
        <dbReference type="ARBA" id="ARBA00048999"/>
    </source>
</evidence>
<sequence>LYISTAYKQAAKTTHLHVQKNPLPKPPVPSLEHTLKRYLEYASVVVKNDQTKLSRTEKAVDDFRNTGARLQKKLEKIANEQDNWINQFWLPEMYLKVRLPLPVNSNPAYIFPQQNFNNMNEQLSYTSCLIRGFCEYKDLIDSAKTTTVSFPNTSLPSPVMSDSLYSVTTPSPLPVWLKLLPVKQKNFLLSLTPMINQMKGLALGTSCSHLVLSELDCMQIEVSCLINGERWQYPENPIITNEVIGDDGRKKPITAK</sequence>
<protein>
    <recommendedName>
        <fullName evidence="4">Choline/carnitine acyltransferase domain-containing protein</fullName>
    </recommendedName>
</protein>
<dbReference type="RefSeq" id="XP_020304547.1">
    <property type="nucleotide sequence ID" value="XM_020451653.1"/>
</dbReference>